<comment type="caution">
    <text evidence="6">The sequence shown here is derived from an EMBL/GenBank/DDBJ whole genome shotgun (WGS) entry which is preliminary data.</text>
</comment>
<dbReference type="InterPro" id="IPR003008">
    <property type="entry name" value="Tubulin_FtsZ_GTPase"/>
</dbReference>
<organism evidence="6 7">
    <name type="scientific">Paramecium octaurelia</name>
    <dbReference type="NCBI Taxonomy" id="43137"/>
    <lineage>
        <taxon>Eukaryota</taxon>
        <taxon>Sar</taxon>
        <taxon>Alveolata</taxon>
        <taxon>Ciliophora</taxon>
        <taxon>Intramacronucleata</taxon>
        <taxon>Oligohymenophorea</taxon>
        <taxon>Peniculida</taxon>
        <taxon>Parameciidae</taxon>
        <taxon>Paramecium</taxon>
    </lineage>
</organism>
<dbReference type="GO" id="GO:0005874">
    <property type="term" value="C:microtubule"/>
    <property type="evidence" value="ECO:0007669"/>
    <property type="project" value="UniProtKB-KW"/>
</dbReference>
<dbReference type="Pfam" id="PF00091">
    <property type="entry name" value="Tubulin"/>
    <property type="match status" value="1"/>
</dbReference>
<keyword evidence="7" id="KW-1185">Reference proteome</keyword>
<keyword evidence="3" id="KW-0547">Nucleotide-binding</keyword>
<dbReference type="PANTHER" id="PTHR11588">
    <property type="entry name" value="TUBULIN"/>
    <property type="match status" value="1"/>
</dbReference>
<proteinExistence type="inferred from homology"/>
<evidence type="ECO:0000256" key="1">
    <source>
        <dbReference type="ARBA" id="ARBA00009636"/>
    </source>
</evidence>
<evidence type="ECO:0000313" key="7">
    <source>
        <dbReference type="Proteomes" id="UP000683925"/>
    </source>
</evidence>
<dbReference type="EMBL" id="CAJJDP010000218">
    <property type="protein sequence ID" value="CAD8215203.1"/>
    <property type="molecule type" value="Genomic_DNA"/>
</dbReference>
<evidence type="ECO:0000313" key="6">
    <source>
        <dbReference type="EMBL" id="CAD8215203.1"/>
    </source>
</evidence>
<sequence>MGEIIQLNFGDIGNNIGHQYLEKLIDDHYLDETKSYRSDQYRQKIHVSFEELRDRQFQFRGIFENSSDQSINKLLTSPECENINNDLLLQNQNRNKSGTFSNSQTNFRDQVQDELFEKLRHHIEKCDKFFGCHFVHSTFDNSSGSSSSAINQYRKRYFHKLCSSFWMFPNIENTNTIEIYNTAFSLHGLIEISLENQLIKLRQQCTFENCNNVIAECLLQMNCSQRFSGHQNGDLRKLSTNLVHYPRQHFLTCAFTPIEINQDLNYQLTNLSLPNNTYFSFQNPTRNLYIAQALITRCNSYNLDFNKLRQHYQIRQNGLTILYYIQIARLKIDIQEKQLCTLGIIKIWDLTQKYIVRCLLLISEEKPSYIIIYKMVWMKWNSLRLNHIQVTLSLSIFNAFAECQNMMKRSKVMNRTYENNYKLLIIHKQNHFLGISREQQSAFKINHIQLVKKLAYFSLCVCAELSYS</sequence>
<protein>
    <recommendedName>
        <fullName evidence="5">Tubulin/FtsZ GTPase domain-containing protein</fullName>
    </recommendedName>
</protein>
<dbReference type="InterPro" id="IPR000217">
    <property type="entry name" value="Tubulin"/>
</dbReference>
<name>A0A8S1YN38_PAROT</name>
<evidence type="ECO:0000256" key="4">
    <source>
        <dbReference type="ARBA" id="ARBA00023134"/>
    </source>
</evidence>
<dbReference type="Proteomes" id="UP000683925">
    <property type="component" value="Unassembled WGS sequence"/>
</dbReference>
<accession>A0A8S1YN38</accession>
<dbReference type="OrthoDB" id="6073114at2759"/>
<dbReference type="GO" id="GO:0005525">
    <property type="term" value="F:GTP binding"/>
    <property type="evidence" value="ECO:0007669"/>
    <property type="project" value="UniProtKB-KW"/>
</dbReference>
<reference evidence="6" key="1">
    <citation type="submission" date="2021-01" db="EMBL/GenBank/DDBJ databases">
        <authorList>
            <consortium name="Genoscope - CEA"/>
            <person name="William W."/>
        </authorList>
    </citation>
    <scope>NUCLEOTIDE SEQUENCE</scope>
</reference>
<evidence type="ECO:0000259" key="5">
    <source>
        <dbReference type="Pfam" id="PF00091"/>
    </source>
</evidence>
<keyword evidence="2" id="KW-0493">Microtubule</keyword>
<evidence type="ECO:0000256" key="3">
    <source>
        <dbReference type="ARBA" id="ARBA00022741"/>
    </source>
</evidence>
<comment type="similarity">
    <text evidence="1">Belongs to the tubulin family.</text>
</comment>
<keyword evidence="4" id="KW-0342">GTP-binding</keyword>
<feature type="domain" description="Tubulin/FtsZ GTPase" evidence="5">
    <location>
        <begin position="3"/>
        <end position="193"/>
    </location>
</feature>
<evidence type="ECO:0000256" key="2">
    <source>
        <dbReference type="ARBA" id="ARBA00022701"/>
    </source>
</evidence>
<dbReference type="AlphaFoldDB" id="A0A8S1YN38"/>
<dbReference type="GO" id="GO:0007017">
    <property type="term" value="P:microtubule-based process"/>
    <property type="evidence" value="ECO:0007669"/>
    <property type="project" value="InterPro"/>
</dbReference>
<gene>
    <name evidence="6" type="ORF">POCTA_138.1.T2140005</name>
</gene>